<organism evidence="1 2">
    <name type="scientific">Electrophorus electricus</name>
    <name type="common">Electric eel</name>
    <name type="synonym">Gymnotus electricus</name>
    <dbReference type="NCBI Taxonomy" id="8005"/>
    <lineage>
        <taxon>Eukaryota</taxon>
        <taxon>Metazoa</taxon>
        <taxon>Chordata</taxon>
        <taxon>Craniata</taxon>
        <taxon>Vertebrata</taxon>
        <taxon>Euteleostomi</taxon>
        <taxon>Actinopterygii</taxon>
        <taxon>Neopterygii</taxon>
        <taxon>Teleostei</taxon>
        <taxon>Ostariophysi</taxon>
        <taxon>Gymnotiformes</taxon>
        <taxon>Gymnotoidei</taxon>
        <taxon>Gymnotidae</taxon>
        <taxon>Electrophorus</taxon>
    </lineage>
</organism>
<dbReference type="Proteomes" id="UP000314983">
    <property type="component" value="Chromosome 7"/>
</dbReference>
<reference evidence="1 2" key="1">
    <citation type="submission" date="2020-05" db="EMBL/GenBank/DDBJ databases">
        <title>Electrophorus electricus (electric eel) genome, fEleEle1, primary haplotype.</title>
        <authorList>
            <person name="Myers G."/>
            <person name="Meyer A."/>
            <person name="Fedrigo O."/>
            <person name="Formenti G."/>
            <person name="Rhie A."/>
            <person name="Tracey A."/>
            <person name="Sims Y."/>
            <person name="Jarvis E.D."/>
        </authorList>
    </citation>
    <scope>NUCLEOTIDE SEQUENCE [LARGE SCALE GENOMIC DNA]</scope>
</reference>
<name>A0AAY5EDM3_ELEEL</name>
<protein>
    <submittedName>
        <fullName evidence="1">Uncharacterized protein</fullName>
    </submittedName>
</protein>
<accession>A0AAY5EDM3</accession>
<evidence type="ECO:0000313" key="2">
    <source>
        <dbReference type="Proteomes" id="UP000314983"/>
    </source>
</evidence>
<proteinExistence type="predicted"/>
<sequence>MVFLAYFTATSSKVRKSTLATIILKQKRPSHPATPSNWGEMVLIRQVTNNLVITTNEIHSSFMEIGEL</sequence>
<evidence type="ECO:0000313" key="1">
    <source>
        <dbReference type="Ensembl" id="ENSEEEP00000054948.1"/>
    </source>
</evidence>
<dbReference type="AlphaFoldDB" id="A0AAY5EDM3"/>
<keyword evidence="2" id="KW-1185">Reference proteome</keyword>
<reference evidence="1" key="2">
    <citation type="submission" date="2025-08" db="UniProtKB">
        <authorList>
            <consortium name="Ensembl"/>
        </authorList>
    </citation>
    <scope>IDENTIFICATION</scope>
</reference>
<reference evidence="1" key="3">
    <citation type="submission" date="2025-09" db="UniProtKB">
        <authorList>
            <consortium name="Ensembl"/>
        </authorList>
    </citation>
    <scope>IDENTIFICATION</scope>
</reference>
<dbReference type="Ensembl" id="ENSEEET00000054743.1">
    <property type="protein sequence ID" value="ENSEEEP00000054948.1"/>
    <property type="gene ID" value="ENSEEEG00000026675.1"/>
</dbReference>